<keyword evidence="1" id="KW-0732">Signal</keyword>
<evidence type="ECO:0000313" key="3">
    <source>
        <dbReference type="Proteomes" id="UP000595618"/>
    </source>
</evidence>
<accession>A0A7T5RJJ4</accession>
<feature type="signal peptide" evidence="1">
    <location>
        <begin position="1"/>
        <end position="25"/>
    </location>
</feature>
<feature type="chain" id="PRO_5032530465" evidence="1">
    <location>
        <begin position="26"/>
        <end position="159"/>
    </location>
</feature>
<evidence type="ECO:0000256" key="1">
    <source>
        <dbReference type="SAM" id="SignalP"/>
    </source>
</evidence>
<proteinExistence type="predicted"/>
<protein>
    <submittedName>
        <fullName evidence="2">Uncharacterized protein</fullName>
    </submittedName>
</protein>
<dbReference type="Proteomes" id="UP000595618">
    <property type="component" value="Chromosome"/>
</dbReference>
<organism evidence="2 3">
    <name type="scientific">Candidatus Sungiibacteriota bacterium</name>
    <dbReference type="NCBI Taxonomy" id="2750080"/>
    <lineage>
        <taxon>Bacteria</taxon>
        <taxon>Candidatus Sungiibacteriota</taxon>
    </lineage>
</organism>
<name>A0A7T5RJJ4_9BACT</name>
<dbReference type="AlphaFoldDB" id="A0A7T5RJJ4"/>
<sequence length="159" mass="17923">MRRLLSMLLLVGIILSNSFPNSVYATEGSWVLVEVTRGIRHLVAAVEPLQIQQKQYWLCDGSVGEIAYSIAIDRPYGETSSYIYISTTILKQKERLLASGVLLSLDLPNSMFIDVGEGPFTYIRVTVYQTKTQLQGAIERLKTIVFKDVESLSCQSRNW</sequence>
<dbReference type="EMBL" id="CP066690">
    <property type="protein sequence ID" value="QQG45320.1"/>
    <property type="molecule type" value="Genomic_DNA"/>
</dbReference>
<evidence type="ECO:0000313" key="2">
    <source>
        <dbReference type="EMBL" id="QQG45320.1"/>
    </source>
</evidence>
<reference evidence="2 3" key="1">
    <citation type="submission" date="2020-07" db="EMBL/GenBank/DDBJ databases">
        <title>Huge and variable diversity of episymbiotic CPR bacteria and DPANN archaea in groundwater ecosystems.</title>
        <authorList>
            <person name="He C.Y."/>
            <person name="Keren R."/>
            <person name="Whittaker M."/>
            <person name="Farag I.F."/>
            <person name="Doudna J."/>
            <person name="Cate J.H.D."/>
            <person name="Banfield J.F."/>
        </authorList>
    </citation>
    <scope>NUCLEOTIDE SEQUENCE [LARGE SCALE GENOMIC DNA]</scope>
    <source>
        <strain evidence="2">NC_groundwater_541_Ag_S-0.1um_46_50</strain>
    </source>
</reference>
<gene>
    <name evidence="2" type="ORF">HYW89_00040</name>
</gene>